<proteinExistence type="predicted"/>
<dbReference type="InterPro" id="IPR014710">
    <property type="entry name" value="RmlC-like_jellyroll"/>
</dbReference>
<comment type="caution">
    <text evidence="1">The sequence shown here is derived from an EMBL/GenBank/DDBJ whole genome shotgun (WGS) entry which is preliminary data.</text>
</comment>
<dbReference type="EMBL" id="QJRX01000002">
    <property type="protein sequence ID" value="PYC28177.1"/>
    <property type="molecule type" value="Genomic_DNA"/>
</dbReference>
<name>A0A2V4M458_AQUAC</name>
<sequence length="193" mass="21086">MPTQLIDLDCLPASPWKNGGGSTRQLAIAPAAAGLDDFAWRISCARVSSAGPFSAFPGIQRSLALLEGELLLQRQSGTTTLRAGGEVLDFPGEEAISATPLAGEVFDLNLMSRRDEWQQVLRSLQLHGEMPLAKLAEVRLLLCSAGMLRVRLQDGREFALRPRQALLLNDEQGELHLHGQHAHCYLGLLRRLS</sequence>
<reference evidence="1 2" key="1">
    <citation type="submission" date="2018-06" db="EMBL/GenBank/DDBJ databases">
        <title>Pseudomonas diversity within urban Lake Michigan freshwaters.</title>
        <authorList>
            <person name="Batrich M."/>
            <person name="Hatzopoulos T."/>
            <person name="Putonti C."/>
        </authorList>
    </citation>
    <scope>NUCLEOTIDE SEQUENCE [LARGE SCALE GENOMIC DNA]</scope>
    <source>
        <strain evidence="1 2">MB-090714</strain>
    </source>
</reference>
<accession>A0A2V4M458</accession>
<organism evidence="1 2">
    <name type="scientific">Aquipseudomonas alcaligenes</name>
    <name type="common">Pseudomonas alcaligenes</name>
    <dbReference type="NCBI Taxonomy" id="43263"/>
    <lineage>
        <taxon>Bacteria</taxon>
        <taxon>Pseudomonadati</taxon>
        <taxon>Pseudomonadota</taxon>
        <taxon>Gammaproteobacteria</taxon>
        <taxon>Pseudomonadales</taxon>
        <taxon>Pseudomonadaceae</taxon>
        <taxon>Aquipseudomonas</taxon>
    </lineage>
</organism>
<dbReference type="Pfam" id="PF05962">
    <property type="entry name" value="HutD"/>
    <property type="match status" value="1"/>
</dbReference>
<evidence type="ECO:0000313" key="2">
    <source>
        <dbReference type="Proteomes" id="UP000248146"/>
    </source>
</evidence>
<gene>
    <name evidence="1" type="ORF">DMO17_03090</name>
</gene>
<protein>
    <recommendedName>
        <fullName evidence="3">HutD family protein</fullName>
    </recommendedName>
</protein>
<dbReference type="SUPFAM" id="SSF51182">
    <property type="entry name" value="RmlC-like cupins"/>
    <property type="match status" value="1"/>
</dbReference>
<dbReference type="RefSeq" id="WP_110680855.1">
    <property type="nucleotide sequence ID" value="NZ_QJRX01000002.1"/>
</dbReference>
<evidence type="ECO:0000313" key="1">
    <source>
        <dbReference type="EMBL" id="PYC28177.1"/>
    </source>
</evidence>
<evidence type="ECO:0008006" key="3">
    <source>
        <dbReference type="Google" id="ProtNLM"/>
    </source>
</evidence>
<dbReference type="PANTHER" id="PTHR37943">
    <property type="entry name" value="PROTEIN VES"/>
    <property type="match status" value="1"/>
</dbReference>
<dbReference type="Proteomes" id="UP000248146">
    <property type="component" value="Unassembled WGS sequence"/>
</dbReference>
<dbReference type="AlphaFoldDB" id="A0A2V4M458"/>
<dbReference type="InterPro" id="IPR010282">
    <property type="entry name" value="Uncharacterised_HutD/Ves"/>
</dbReference>
<dbReference type="OrthoDB" id="9800082at2"/>
<dbReference type="InterPro" id="IPR011051">
    <property type="entry name" value="RmlC_Cupin_sf"/>
</dbReference>
<dbReference type="PANTHER" id="PTHR37943:SF1">
    <property type="entry name" value="PROTEIN VES"/>
    <property type="match status" value="1"/>
</dbReference>
<dbReference type="Gene3D" id="2.60.120.10">
    <property type="entry name" value="Jelly Rolls"/>
    <property type="match status" value="1"/>
</dbReference>